<proteinExistence type="predicted"/>
<gene>
    <name evidence="2" type="ORF">AK830_g8533</name>
</gene>
<feature type="compositionally biased region" description="Low complexity" evidence="1">
    <location>
        <begin position="23"/>
        <end position="35"/>
    </location>
</feature>
<keyword evidence="3" id="KW-1185">Reference proteome</keyword>
<name>A0A0P7BB48_9HYPO</name>
<sequence length="44" mass="4915">MCLYIAFDWLKKRKEEKEAHGSTPLQQTPPTQPTTISAAAKPSN</sequence>
<protein>
    <submittedName>
        <fullName evidence="2">Uncharacterized protein</fullName>
    </submittedName>
</protein>
<dbReference type="Proteomes" id="UP000050424">
    <property type="component" value="Unassembled WGS sequence"/>
</dbReference>
<reference evidence="2 3" key="1">
    <citation type="submission" date="2015-09" db="EMBL/GenBank/DDBJ databases">
        <title>Draft genome of a European isolate of the apple canker pathogen Neonectria ditissima.</title>
        <authorList>
            <person name="Gomez-Cortecero A."/>
            <person name="Harrison R.J."/>
            <person name="Armitage A.D."/>
        </authorList>
    </citation>
    <scope>NUCLEOTIDE SEQUENCE [LARGE SCALE GENOMIC DNA]</scope>
    <source>
        <strain evidence="2 3">R09/05</strain>
    </source>
</reference>
<feature type="region of interest" description="Disordered" evidence="1">
    <location>
        <begin position="15"/>
        <end position="44"/>
    </location>
</feature>
<comment type="caution">
    <text evidence="2">The sequence shown here is derived from an EMBL/GenBank/DDBJ whole genome shotgun (WGS) entry which is preliminary data.</text>
</comment>
<dbReference type="AlphaFoldDB" id="A0A0P7BB48"/>
<accession>A0A0P7BB48</accession>
<organism evidence="2 3">
    <name type="scientific">Neonectria ditissima</name>
    <dbReference type="NCBI Taxonomy" id="78410"/>
    <lineage>
        <taxon>Eukaryota</taxon>
        <taxon>Fungi</taxon>
        <taxon>Dikarya</taxon>
        <taxon>Ascomycota</taxon>
        <taxon>Pezizomycotina</taxon>
        <taxon>Sordariomycetes</taxon>
        <taxon>Hypocreomycetidae</taxon>
        <taxon>Hypocreales</taxon>
        <taxon>Nectriaceae</taxon>
        <taxon>Neonectria</taxon>
    </lineage>
</organism>
<evidence type="ECO:0000256" key="1">
    <source>
        <dbReference type="SAM" id="MobiDB-lite"/>
    </source>
</evidence>
<evidence type="ECO:0000313" key="3">
    <source>
        <dbReference type="Proteomes" id="UP000050424"/>
    </source>
</evidence>
<dbReference type="EMBL" id="LKCW01000146">
    <property type="protein sequence ID" value="KPM38027.1"/>
    <property type="molecule type" value="Genomic_DNA"/>
</dbReference>
<evidence type="ECO:0000313" key="2">
    <source>
        <dbReference type="EMBL" id="KPM38027.1"/>
    </source>
</evidence>